<organism evidence="2 3">
    <name type="scientific">Phaeobacter gallaeciensis</name>
    <dbReference type="NCBI Taxonomy" id="60890"/>
    <lineage>
        <taxon>Bacteria</taxon>
        <taxon>Pseudomonadati</taxon>
        <taxon>Pseudomonadota</taxon>
        <taxon>Alphaproteobacteria</taxon>
        <taxon>Rhodobacterales</taxon>
        <taxon>Roseobacteraceae</taxon>
        <taxon>Phaeobacter</taxon>
    </lineage>
</organism>
<feature type="transmembrane region" description="Helical" evidence="1">
    <location>
        <begin position="34"/>
        <end position="53"/>
    </location>
</feature>
<sequence length="1090" mass="118129">MSTTPNTDARTDDGAGESLGIAGSISRAFINSPLTPLLLIAALILGFVALLLLPREEEPQISVPMVDVFIQANGLAADDAVELVAKPIEALLQRLPGVEHVYSQSFDDRIMATARFEVGVPEDDAILRVHSEIRANFDQLPIGIPEPLIIGRGVNDVAILVLSLAPRADLPRDEAERWDRANLGEVASQLMSELSKADDVGRTYIVGDSRTEIRVEPDTAALALYGVTLEQLAEKVRNANRSELLGRVRQTGASRDLLSGQSLVGKPDLGLLLVTTRDGRPVYVKDVARVSIAPADADNRAWTLHPGEATPRPAVSLAFAKREGANAVNVAKELLQRLEIAERDFLPDALEVEVTRNYGETAQKKSDELFSHLAGASVSIFLMIVVFIGWREGVVTLIIIPATILMTFAASYLMGFTINRVSLFALIFSIGILVDDAIVVVENIARHWRLDPNGDKTKVALRGVAEVGNPTIIATLTIVFALLPMLFVSGMMGPYMSPIPTNASAAMILSFFVAVIFAPWIMLRLQRRKPGAVAAHGVEDGHGEDSRMARIYRAIARPLLASRSGAAIFLILVFVATGASVTLFGTQSVVVKLLPFDDKSEVQVIVDLQEGATLEDTERALFALSQAAAEIPEIESIQAYAGTAAPFNFNGLVRHYFVRQNPELGDLQINLADSEERDRQSHAIALDLRARLAEVDLPEGTSVKVVEVPPGPPVLATLLAEVYGPDPETRREVATGLREIFTDVDFIVDVDDSFGHPPERLRIEIDQASLDFHGVEQSAVYDTLSLLFHGTTVGYSQRGGGVRPIPISLKLSEERRQVTEALLATPLPARGPAGIGEGNVELGEVVRVSVEQGSWPVFRKNGLDLEMVTADLAGRFEAPIYGMIAVQEEIDARDWPEGMKPEVTLYGQPMDESNPILLWDGEWEVTYVTFRDMGAAFGAALIGIYFLIVGQFRSFKLPLVIMTPIPLTLIGITLGHWAMDAPFTATSMIGFISLAGIIVRNSILLVDFIRREQDNGRSLHDALLAAGGVRFLPIFLTAITAMSGAAFILVDPIFQGLGISLLFGLATSTALTLLVIPAIYWAFRGGRDTA</sequence>
<dbReference type="Gene3D" id="3.30.70.1320">
    <property type="entry name" value="Multidrug efflux transporter AcrB pore domain like"/>
    <property type="match status" value="1"/>
</dbReference>
<keyword evidence="1" id="KW-0812">Transmembrane</keyword>
<feature type="transmembrane region" description="Helical" evidence="1">
    <location>
        <begin position="1056"/>
        <end position="1083"/>
    </location>
</feature>
<feature type="transmembrane region" description="Helical" evidence="1">
    <location>
        <begin position="959"/>
        <end position="979"/>
    </location>
</feature>
<feature type="transmembrane region" description="Helical" evidence="1">
    <location>
        <begin position="395"/>
        <end position="415"/>
    </location>
</feature>
<dbReference type="Gene3D" id="3.30.2090.10">
    <property type="entry name" value="Multidrug efflux transporter AcrB TolC docking domain, DN and DC subdomains"/>
    <property type="match status" value="2"/>
</dbReference>
<evidence type="ECO:0000313" key="3">
    <source>
        <dbReference type="Proteomes" id="UP000092565"/>
    </source>
</evidence>
<feature type="transmembrane region" description="Helical" evidence="1">
    <location>
        <begin position="369"/>
        <end position="388"/>
    </location>
</feature>
<dbReference type="Gene3D" id="1.20.1640.10">
    <property type="entry name" value="Multidrug efflux transporter AcrB transmembrane domain"/>
    <property type="match status" value="2"/>
</dbReference>
<dbReference type="Gene3D" id="3.30.70.1440">
    <property type="entry name" value="Multidrug efflux transporter AcrB pore domain"/>
    <property type="match status" value="1"/>
</dbReference>
<evidence type="ECO:0000256" key="1">
    <source>
        <dbReference type="SAM" id="Phobius"/>
    </source>
</evidence>
<dbReference type="PATRIC" id="fig|60890.4.peg.2120"/>
<dbReference type="PANTHER" id="PTHR32063">
    <property type="match status" value="1"/>
</dbReference>
<dbReference type="AlphaFoldDB" id="A0A1B0ZSN0"/>
<name>A0A1B0ZSN0_9RHOB</name>
<accession>A0A1B0ZSN0</accession>
<dbReference type="OrthoDB" id="174266at2"/>
<feature type="transmembrane region" description="Helical" evidence="1">
    <location>
        <begin position="1029"/>
        <end position="1050"/>
    </location>
</feature>
<dbReference type="SUPFAM" id="SSF82866">
    <property type="entry name" value="Multidrug efflux transporter AcrB transmembrane domain"/>
    <property type="match status" value="2"/>
</dbReference>
<dbReference type="InterPro" id="IPR001036">
    <property type="entry name" value="Acrflvin-R"/>
</dbReference>
<feature type="transmembrane region" description="Helical" evidence="1">
    <location>
        <begin position="933"/>
        <end position="952"/>
    </location>
</feature>
<feature type="transmembrane region" description="Helical" evidence="1">
    <location>
        <begin position="504"/>
        <end position="523"/>
    </location>
</feature>
<dbReference type="SUPFAM" id="SSF82714">
    <property type="entry name" value="Multidrug efflux transporter AcrB TolC docking domain, DN and DC subdomains"/>
    <property type="match status" value="1"/>
</dbReference>
<dbReference type="Gene3D" id="3.30.70.1430">
    <property type="entry name" value="Multidrug efflux transporter AcrB pore domain"/>
    <property type="match status" value="2"/>
</dbReference>
<dbReference type="SUPFAM" id="SSF82693">
    <property type="entry name" value="Multidrug efflux transporter AcrB pore domain, PN1, PN2, PC1 and PC2 subdomains"/>
    <property type="match status" value="3"/>
</dbReference>
<feature type="transmembrane region" description="Helical" evidence="1">
    <location>
        <begin position="472"/>
        <end position="492"/>
    </location>
</feature>
<gene>
    <name evidence="2" type="ORF">JL2886_02187</name>
</gene>
<dbReference type="EMBL" id="CP015124">
    <property type="protein sequence ID" value="ANP37078.1"/>
    <property type="molecule type" value="Genomic_DNA"/>
</dbReference>
<keyword evidence="1" id="KW-0472">Membrane</keyword>
<proteinExistence type="predicted"/>
<dbReference type="Proteomes" id="UP000092565">
    <property type="component" value="Chromosome"/>
</dbReference>
<evidence type="ECO:0000313" key="2">
    <source>
        <dbReference type="EMBL" id="ANP37078.1"/>
    </source>
</evidence>
<dbReference type="PRINTS" id="PR00702">
    <property type="entry name" value="ACRIFLAVINRP"/>
</dbReference>
<dbReference type="Pfam" id="PF00873">
    <property type="entry name" value="ACR_tran"/>
    <property type="match status" value="1"/>
</dbReference>
<dbReference type="GO" id="GO:0042910">
    <property type="term" value="F:xenobiotic transmembrane transporter activity"/>
    <property type="evidence" value="ECO:0007669"/>
    <property type="project" value="TreeGrafter"/>
</dbReference>
<dbReference type="PANTHER" id="PTHR32063:SF16">
    <property type="entry name" value="CATION EFFLUX SYSTEM (ACRB_ACRD_ACRF FAMILY)"/>
    <property type="match status" value="1"/>
</dbReference>
<dbReference type="RefSeq" id="WP_065271953.1">
    <property type="nucleotide sequence ID" value="NZ_CP015124.1"/>
</dbReference>
<feature type="transmembrane region" description="Helical" evidence="1">
    <location>
        <begin position="566"/>
        <end position="585"/>
    </location>
</feature>
<protein>
    <submittedName>
        <fullName evidence="2">Multidrug transporter AcrB</fullName>
    </submittedName>
</protein>
<keyword evidence="3" id="KW-1185">Reference proteome</keyword>
<dbReference type="GO" id="GO:0005886">
    <property type="term" value="C:plasma membrane"/>
    <property type="evidence" value="ECO:0007669"/>
    <property type="project" value="TreeGrafter"/>
</dbReference>
<feature type="transmembrane region" description="Helical" evidence="1">
    <location>
        <begin position="985"/>
        <end position="1009"/>
    </location>
</feature>
<reference evidence="2 3" key="1">
    <citation type="submission" date="2016-04" db="EMBL/GenBank/DDBJ databases">
        <authorList>
            <person name="Evans L.H."/>
            <person name="Alamgir A."/>
            <person name="Owens N."/>
            <person name="Weber N.D."/>
            <person name="Virtaneva K."/>
            <person name="Barbian K."/>
            <person name="Babar A."/>
            <person name="Rosenke K."/>
        </authorList>
    </citation>
    <scope>NUCLEOTIDE SEQUENCE [LARGE SCALE GENOMIC DNA]</scope>
    <source>
        <strain evidence="2 3">JL2886</strain>
    </source>
</reference>
<dbReference type="InterPro" id="IPR027463">
    <property type="entry name" value="AcrB_DN_DC_subdom"/>
</dbReference>
<feature type="transmembrane region" description="Helical" evidence="1">
    <location>
        <begin position="421"/>
        <end position="441"/>
    </location>
</feature>
<keyword evidence="1" id="KW-1133">Transmembrane helix</keyword>